<proteinExistence type="predicted"/>
<evidence type="ECO:0000313" key="1">
    <source>
        <dbReference type="EMBL" id="MCG2589029.1"/>
    </source>
</evidence>
<sequence length="314" mass="35267">MKKLTSLLFVSILIFVVYLPSSAQTISKEKMIWLTPQWEGERFEDGRPKVADDVLERMEHVSIEEAWGIIRGFGYHNQFTGGDWEILKTGEPVVGRAVTAQYMPSRPALEETIIAQGMEDGRSGPMNTWPIDVLVQGDVYVADGFRKIKDGTLIGDRLGNTIYANSGNGVVFDGSSRDREGLSAIDGFNAFVREWDPSFLQEMMLMGLNTPIMIGEVTVLPGDVVLAKETGVIFIPAHLAEEVVDESEVIRLTDIFAHQRVQEGTYTAGQMDTDWTEAIRQDFLNWLEENRTMLHEEYGIGESTINRIIETEEI</sequence>
<reference evidence="1" key="1">
    <citation type="submission" date="2022-01" db="EMBL/GenBank/DDBJ databases">
        <authorList>
            <person name="Wang Y."/>
        </authorList>
    </citation>
    <scope>NUCLEOTIDE SEQUENCE</scope>
    <source>
        <strain evidence="1">WB101</strain>
    </source>
</reference>
<dbReference type="SUPFAM" id="SSF89562">
    <property type="entry name" value="RraA-like"/>
    <property type="match status" value="1"/>
</dbReference>
<keyword evidence="2" id="KW-1185">Reference proteome</keyword>
<dbReference type="Gene3D" id="3.50.30.40">
    <property type="entry name" value="Ribonuclease E inhibitor RraA/RraA-like"/>
    <property type="match status" value="1"/>
</dbReference>
<reference evidence="1" key="2">
    <citation type="submission" date="2024-05" db="EMBL/GenBank/DDBJ databases">
        <title>Rhodohalobacter halophilus gen. nov., sp. nov., a moderately halophilic member of the family Balneolaceae.</title>
        <authorList>
            <person name="Xia J."/>
        </authorList>
    </citation>
    <scope>NUCLEOTIDE SEQUENCE</scope>
    <source>
        <strain evidence="1">WB101</strain>
    </source>
</reference>
<organism evidence="1 2">
    <name type="scientific">Rhodohalobacter sulfatireducens</name>
    <dbReference type="NCBI Taxonomy" id="2911366"/>
    <lineage>
        <taxon>Bacteria</taxon>
        <taxon>Pseudomonadati</taxon>
        <taxon>Balneolota</taxon>
        <taxon>Balneolia</taxon>
        <taxon>Balneolales</taxon>
        <taxon>Balneolaceae</taxon>
        <taxon>Rhodohalobacter</taxon>
    </lineage>
</organism>
<evidence type="ECO:0000313" key="2">
    <source>
        <dbReference type="Proteomes" id="UP001165366"/>
    </source>
</evidence>
<dbReference type="InterPro" id="IPR036704">
    <property type="entry name" value="RraA/RraA-like_sf"/>
</dbReference>
<accession>A0ABS9KDT9</accession>
<dbReference type="InterPro" id="IPR005493">
    <property type="entry name" value="RraA/RraA-like"/>
</dbReference>
<evidence type="ECO:0008006" key="3">
    <source>
        <dbReference type="Google" id="ProtNLM"/>
    </source>
</evidence>
<comment type="caution">
    <text evidence="1">The sequence shown here is derived from an EMBL/GenBank/DDBJ whole genome shotgun (WGS) entry which is preliminary data.</text>
</comment>
<dbReference type="EMBL" id="JAKLWS010000011">
    <property type="protein sequence ID" value="MCG2589029.1"/>
    <property type="molecule type" value="Genomic_DNA"/>
</dbReference>
<dbReference type="Pfam" id="PF03737">
    <property type="entry name" value="RraA-like"/>
    <property type="match status" value="1"/>
</dbReference>
<dbReference type="RefSeq" id="WP_237854256.1">
    <property type="nucleotide sequence ID" value="NZ_JAKLWS010000011.1"/>
</dbReference>
<name>A0ABS9KDT9_9BACT</name>
<dbReference type="Proteomes" id="UP001165366">
    <property type="component" value="Unassembled WGS sequence"/>
</dbReference>
<protein>
    <recommendedName>
        <fullName evidence="3">RraA family protein</fullName>
    </recommendedName>
</protein>
<gene>
    <name evidence="1" type="ORF">L6773_10650</name>
</gene>